<proteinExistence type="predicted"/>
<accession>A0ABP9RMZ3</accession>
<feature type="domain" description="Methyltransferase" evidence="3">
    <location>
        <begin position="49"/>
        <end position="137"/>
    </location>
</feature>
<dbReference type="GO" id="GO:0008168">
    <property type="term" value="F:methyltransferase activity"/>
    <property type="evidence" value="ECO:0007669"/>
    <property type="project" value="UniProtKB-KW"/>
</dbReference>
<keyword evidence="2" id="KW-0808">Transferase</keyword>
<dbReference type="EMBL" id="BAABJQ010000003">
    <property type="protein sequence ID" value="GAA5180184.1"/>
    <property type="molecule type" value="Genomic_DNA"/>
</dbReference>
<reference evidence="5" key="1">
    <citation type="journal article" date="2019" name="Int. J. Syst. Evol. Microbiol.">
        <title>The Global Catalogue of Microorganisms (GCM) 10K type strain sequencing project: providing services to taxonomists for standard genome sequencing and annotation.</title>
        <authorList>
            <consortium name="The Broad Institute Genomics Platform"/>
            <consortium name="The Broad Institute Genome Sequencing Center for Infectious Disease"/>
            <person name="Wu L."/>
            <person name="Ma J."/>
        </authorList>
    </citation>
    <scope>NUCLEOTIDE SEQUENCE [LARGE SCALE GENOMIC DNA]</scope>
    <source>
        <strain evidence="5">JCM 18304</strain>
    </source>
</reference>
<evidence type="ECO:0000256" key="2">
    <source>
        <dbReference type="ARBA" id="ARBA00022679"/>
    </source>
</evidence>
<gene>
    <name evidence="4" type="ORF">GCM10023322_11910</name>
</gene>
<dbReference type="Gene3D" id="3.40.50.150">
    <property type="entry name" value="Vaccinia Virus protein VP39"/>
    <property type="match status" value="1"/>
</dbReference>
<protein>
    <submittedName>
        <fullName evidence="4">Class I SAM-dependent methyltransferase</fullName>
    </submittedName>
</protein>
<dbReference type="SUPFAM" id="SSF53335">
    <property type="entry name" value="S-adenosyl-L-methionine-dependent methyltransferases"/>
    <property type="match status" value="1"/>
</dbReference>
<dbReference type="CDD" id="cd02440">
    <property type="entry name" value="AdoMet_MTases"/>
    <property type="match status" value="1"/>
</dbReference>
<dbReference type="InterPro" id="IPR029063">
    <property type="entry name" value="SAM-dependent_MTases_sf"/>
</dbReference>
<name>A0ABP9RMZ3_9ACTN</name>
<dbReference type="Pfam" id="PF13649">
    <property type="entry name" value="Methyltransf_25"/>
    <property type="match status" value="1"/>
</dbReference>
<evidence type="ECO:0000313" key="5">
    <source>
        <dbReference type="Proteomes" id="UP001501570"/>
    </source>
</evidence>
<dbReference type="RefSeq" id="WP_345626835.1">
    <property type="nucleotide sequence ID" value="NZ_BAABJQ010000003.1"/>
</dbReference>
<evidence type="ECO:0000256" key="1">
    <source>
        <dbReference type="ARBA" id="ARBA00022603"/>
    </source>
</evidence>
<organism evidence="4 5">
    <name type="scientific">Rugosimonospora acidiphila</name>
    <dbReference type="NCBI Taxonomy" id="556531"/>
    <lineage>
        <taxon>Bacteria</taxon>
        <taxon>Bacillati</taxon>
        <taxon>Actinomycetota</taxon>
        <taxon>Actinomycetes</taxon>
        <taxon>Micromonosporales</taxon>
        <taxon>Micromonosporaceae</taxon>
        <taxon>Rugosimonospora</taxon>
    </lineage>
</organism>
<dbReference type="GO" id="GO:0032259">
    <property type="term" value="P:methylation"/>
    <property type="evidence" value="ECO:0007669"/>
    <property type="project" value="UniProtKB-KW"/>
</dbReference>
<dbReference type="InterPro" id="IPR041698">
    <property type="entry name" value="Methyltransf_25"/>
</dbReference>
<comment type="caution">
    <text evidence="4">The sequence shown here is derived from an EMBL/GenBank/DDBJ whole genome shotgun (WGS) entry which is preliminary data.</text>
</comment>
<evidence type="ECO:0000313" key="4">
    <source>
        <dbReference type="EMBL" id="GAA5180184.1"/>
    </source>
</evidence>
<keyword evidence="5" id="KW-1185">Reference proteome</keyword>
<sequence length="246" mass="27622">MSSSHDIDLWDQAADRYAQHVSGVDDSFYRRLSPFLWRELGDVTGQNLLDLGCGHGWLAEQLRLAGATVTGIDGSAALLRHATATYPKVAFAAHDLTTGLPQPRQTYHGVVAHMVLMDLPELQPLIADVRASLAPEGVFVFSILHPCFFAQTPGEDTATGERYRKVTGYLHHEQRWITSFGGHHHYHRPLSWYIDLLAANRLAVTRLHEPPTLPAHLDPEPKWTDYERWFATIPTMLAITCRPMPT</sequence>
<dbReference type="PANTHER" id="PTHR43861:SF1">
    <property type="entry name" value="TRANS-ACONITATE 2-METHYLTRANSFERASE"/>
    <property type="match status" value="1"/>
</dbReference>
<dbReference type="PANTHER" id="PTHR43861">
    <property type="entry name" value="TRANS-ACONITATE 2-METHYLTRANSFERASE-RELATED"/>
    <property type="match status" value="1"/>
</dbReference>
<keyword evidence="1 4" id="KW-0489">Methyltransferase</keyword>
<dbReference type="Proteomes" id="UP001501570">
    <property type="component" value="Unassembled WGS sequence"/>
</dbReference>
<evidence type="ECO:0000259" key="3">
    <source>
        <dbReference type="Pfam" id="PF13649"/>
    </source>
</evidence>